<accession>A0AC61TPJ7</accession>
<evidence type="ECO:0000313" key="1">
    <source>
        <dbReference type="EMBL" id="UGO52302.1"/>
    </source>
</evidence>
<dbReference type="Proteomes" id="UP000828055">
    <property type="component" value="Segment"/>
</dbReference>
<sequence>MRQQSTTGGKEMEQKTTKDYCDWLRELGRRLASGDIEEYKMSLIDLAGMLSGDDCYKITRSSSYSRTIINRVPEVRAAGRVSIKVEETEDDKFYVFRMVRESKRKIITPEELPAIKARAIKKFADRLLAAIPNIVDLEGDKLAGACEGVSRYQDMIREIIKEEEQ</sequence>
<name>A0AC61TPJ7_9CAUD</name>
<evidence type="ECO:0000313" key="2">
    <source>
        <dbReference type="Proteomes" id="UP000828055"/>
    </source>
</evidence>
<protein>
    <submittedName>
        <fullName evidence="1">Uncharacterized protein</fullName>
    </submittedName>
</protein>
<reference evidence="1" key="1">
    <citation type="submission" date="2021-10" db="EMBL/GenBank/DDBJ databases">
        <authorList>
            <person name="Rolfson A."/>
            <person name="Kim M."/>
            <person name="Sork C."/>
            <person name="Stoker T.S."/>
            <person name="Thompson D.W."/>
            <person name="Newey C."/>
            <person name="Soule S."/>
            <person name="Grose J.H."/>
        </authorList>
    </citation>
    <scope>NUCLEOTIDE SEQUENCE</scope>
</reference>
<dbReference type="EMBL" id="OL539445">
    <property type="protein sequence ID" value="UGO52302.1"/>
    <property type="molecule type" value="Genomic_DNA"/>
</dbReference>
<proteinExistence type="predicted"/>
<gene>
    <name evidence="1" type="ORF">POKY_63</name>
</gene>
<organism evidence="1 2">
    <name type="scientific">Escherichia phage vB_EcoD_Poky</name>
    <dbReference type="NCBI Taxonomy" id="2902673"/>
    <lineage>
        <taxon>Viruses</taxon>
        <taxon>Duplodnaviria</taxon>
        <taxon>Heunggongvirae</taxon>
        <taxon>Uroviricota</taxon>
        <taxon>Caudoviricetes</taxon>
        <taxon>Drexlerviridae</taxon>
        <taxon>Tempevirinae</taxon>
        <taxon>Warwickvirus</taxon>
        <taxon>Warwickvirus poky</taxon>
    </lineage>
</organism>
<keyword evidence="2" id="KW-1185">Reference proteome</keyword>